<sequence length="814" mass="88691">MASEQEGEAATVPMTNGELHPPSDESPALSTPGKRKRAASPERIKNNEPTSAEDDKAEVDQTLRDLLQILSRDDENLNLFKCTLIPPSPSKPRSKRAKLSEESNTIVTIEARVAAGRYASLQEFVDDIDKASVTLIEKQQAGETEYDENSLQKQVQALKKHLHSLLAQVSSRKTTNIKTESAGEIENLEDVAAHHTVRQDKKVLTLYGGNSTNAKQLFSSLPNSDDTQPVSEKAEPFPEGQLPNGITITQVIPFNLDMDEKPAKTFGEVFAPRSTLPQLEPPRHGRPWARDPSIMWIDEFDAATNFDAVLGQKHHYSFTHLPASHWVQYGGHLSSSFWRRRQKQHDSEKDGESATNGTSSDSTKDEANLFQSVYTSFGPSVDSSHAVTQLDEKNAVWWAKRGSRRFNTMLSLHNATSSQGEQLALDDLDESTLEEDIKSFNPDIEDKDKSEIEPSTEDDKAVDDVLRDVAELLETLDSFRRNRNLELPTQAGSKDENSADAPSTAELATYETLKSSLAAIIANLPPYAVSKLNGDQLAELNISQKILVEGPSYSGTMEEDDYSLLQKRIVAAAPAATPSRSGSYQASPAFNQRLYSTNSRPQQSAVGGQPYYPGRQSTSTPYTPGGTPHQNYPGPRPQASPSQRPNSLPGYPSGQYPPRPTPNGYNSYAGHPGASPSQGYQQSPYGAGRSASPQKPHMYATPQNHTRTAYLNPASGNPQRYYPQQPGQSPAMHGNYSSTQTPTQYSNSAAAANYARSAAEQAMLMAQNKAQIAAQVRQTSGTPNPPQSAEQSSVQEGSASPAIKANATPTPTAT</sequence>
<dbReference type="Pfam" id="PF25289">
    <property type="entry name" value="DUF7877"/>
    <property type="match status" value="1"/>
</dbReference>
<dbReference type="InterPro" id="IPR056687">
    <property type="entry name" value="DUF7785"/>
</dbReference>
<feature type="domain" description="DUF7877" evidence="3">
    <location>
        <begin position="60"/>
        <end position="165"/>
    </location>
</feature>
<feature type="region of interest" description="Disordered" evidence="1">
    <location>
        <begin position="1"/>
        <end position="59"/>
    </location>
</feature>
<feature type="compositionally biased region" description="Polar residues" evidence="1">
    <location>
        <begin position="219"/>
        <end position="230"/>
    </location>
</feature>
<feature type="region of interest" description="Disordered" evidence="1">
    <location>
        <begin position="441"/>
        <end position="461"/>
    </location>
</feature>
<evidence type="ECO:0000259" key="2">
    <source>
        <dbReference type="Pfam" id="PF25009"/>
    </source>
</evidence>
<dbReference type="Proteomes" id="UP001201262">
    <property type="component" value="Unassembled WGS sequence"/>
</dbReference>
<feature type="domain" description="DUF7785" evidence="2">
    <location>
        <begin position="460"/>
        <end position="548"/>
    </location>
</feature>
<name>A0AAD4PX23_9EURO</name>
<organism evidence="4 5">
    <name type="scientific">Talaromyces proteolyticus</name>
    <dbReference type="NCBI Taxonomy" id="1131652"/>
    <lineage>
        <taxon>Eukaryota</taxon>
        <taxon>Fungi</taxon>
        <taxon>Dikarya</taxon>
        <taxon>Ascomycota</taxon>
        <taxon>Pezizomycotina</taxon>
        <taxon>Eurotiomycetes</taxon>
        <taxon>Eurotiomycetidae</taxon>
        <taxon>Eurotiales</taxon>
        <taxon>Trichocomaceae</taxon>
        <taxon>Talaromyces</taxon>
        <taxon>Talaromyces sect. Bacilispori</taxon>
    </lineage>
</organism>
<dbReference type="Pfam" id="PF25009">
    <property type="entry name" value="DUF7785"/>
    <property type="match status" value="1"/>
</dbReference>
<feature type="compositionally biased region" description="Low complexity" evidence="1">
    <location>
        <begin position="745"/>
        <end position="755"/>
    </location>
</feature>
<feature type="region of interest" description="Disordered" evidence="1">
    <location>
        <begin position="598"/>
        <end position="755"/>
    </location>
</feature>
<evidence type="ECO:0000313" key="5">
    <source>
        <dbReference type="Proteomes" id="UP001201262"/>
    </source>
</evidence>
<keyword evidence="5" id="KW-1185">Reference proteome</keyword>
<feature type="compositionally biased region" description="Low complexity" evidence="1">
    <location>
        <begin position="617"/>
        <end position="628"/>
    </location>
</feature>
<feature type="region of interest" description="Disordered" evidence="1">
    <location>
        <begin position="768"/>
        <end position="814"/>
    </location>
</feature>
<reference evidence="4" key="1">
    <citation type="submission" date="2021-12" db="EMBL/GenBank/DDBJ databases">
        <title>Convergent genome expansion in fungi linked to evolution of root-endophyte symbiosis.</title>
        <authorList>
            <consortium name="DOE Joint Genome Institute"/>
            <person name="Ke Y.-H."/>
            <person name="Bonito G."/>
            <person name="Liao H.-L."/>
            <person name="Looney B."/>
            <person name="Rojas-Flechas A."/>
            <person name="Nash J."/>
            <person name="Hameed K."/>
            <person name="Schadt C."/>
            <person name="Martin F."/>
            <person name="Crous P.W."/>
            <person name="Miettinen O."/>
            <person name="Magnuson J.K."/>
            <person name="Labbe J."/>
            <person name="Jacobson D."/>
            <person name="Doktycz M.J."/>
            <person name="Veneault-Fourrey C."/>
            <person name="Kuo A."/>
            <person name="Mondo S."/>
            <person name="Calhoun S."/>
            <person name="Riley R."/>
            <person name="Ohm R."/>
            <person name="LaButti K."/>
            <person name="Andreopoulos B."/>
            <person name="Pangilinan J."/>
            <person name="Nolan M."/>
            <person name="Tritt A."/>
            <person name="Clum A."/>
            <person name="Lipzen A."/>
            <person name="Daum C."/>
            <person name="Barry K."/>
            <person name="Grigoriev I.V."/>
            <person name="Vilgalys R."/>
        </authorList>
    </citation>
    <scope>NUCLEOTIDE SEQUENCE</scope>
    <source>
        <strain evidence="4">PMI_201</strain>
    </source>
</reference>
<gene>
    <name evidence="4" type="ORF">BGW36DRAFT_301641</name>
</gene>
<dbReference type="GeneID" id="70241993"/>
<dbReference type="InterPro" id="IPR057199">
    <property type="entry name" value="DUF7877"/>
</dbReference>
<feature type="compositionally biased region" description="Basic and acidic residues" evidence="1">
    <location>
        <begin position="444"/>
        <end position="461"/>
    </location>
</feature>
<dbReference type="RefSeq" id="XP_046068514.1">
    <property type="nucleotide sequence ID" value="XM_046211706.1"/>
</dbReference>
<feature type="region of interest" description="Disordered" evidence="1">
    <location>
        <begin position="340"/>
        <end position="364"/>
    </location>
</feature>
<protein>
    <submittedName>
        <fullName evidence="4">Uncharacterized protein</fullName>
    </submittedName>
</protein>
<dbReference type="AlphaFoldDB" id="A0AAD4PX23"/>
<evidence type="ECO:0000256" key="1">
    <source>
        <dbReference type="SAM" id="MobiDB-lite"/>
    </source>
</evidence>
<feature type="compositionally biased region" description="Polar residues" evidence="1">
    <location>
        <begin position="701"/>
        <end position="718"/>
    </location>
</feature>
<accession>A0AAD4PX23</accession>
<feature type="compositionally biased region" description="Polar residues" evidence="1">
    <location>
        <begin position="776"/>
        <end position="798"/>
    </location>
</feature>
<feature type="region of interest" description="Disordered" evidence="1">
    <location>
        <begin position="219"/>
        <end position="242"/>
    </location>
</feature>
<feature type="compositionally biased region" description="Polar residues" evidence="1">
    <location>
        <begin position="675"/>
        <end position="684"/>
    </location>
</feature>
<evidence type="ECO:0000313" key="4">
    <source>
        <dbReference type="EMBL" id="KAH8692641.1"/>
    </source>
</evidence>
<comment type="caution">
    <text evidence="4">The sequence shown here is derived from an EMBL/GenBank/DDBJ whole genome shotgun (WGS) entry which is preliminary data.</text>
</comment>
<feature type="compositionally biased region" description="Polar residues" evidence="1">
    <location>
        <begin position="735"/>
        <end position="744"/>
    </location>
</feature>
<dbReference type="EMBL" id="JAJTJA010000010">
    <property type="protein sequence ID" value="KAH8692641.1"/>
    <property type="molecule type" value="Genomic_DNA"/>
</dbReference>
<proteinExistence type="predicted"/>
<evidence type="ECO:0000259" key="3">
    <source>
        <dbReference type="Pfam" id="PF25289"/>
    </source>
</evidence>